<sequence>MAKLRVHNLATSLDGYAAGPGQTRQDPLGANGERLHDFFWKTRFGSGDDEGSVGLDNDVLEAAVDNIGASIMGRNMFGPVRGPWPDDSWTGWWGDEPPYRHDVFVLTHHPREPVAMKGGTTFHFVTDGIEAALALAFEAADGRDVRLNGGAATVRAYLRAGLVDEMHVPVVPLLLRGGERLLDDEVLAGYSLDRFAASAEAAHYWYVRTRP</sequence>
<dbReference type="InterPro" id="IPR002734">
    <property type="entry name" value="RibDG_C"/>
</dbReference>
<evidence type="ECO:0000313" key="3">
    <source>
        <dbReference type="Proteomes" id="UP001519654"/>
    </source>
</evidence>
<evidence type="ECO:0000313" key="2">
    <source>
        <dbReference type="EMBL" id="MBU2669520.1"/>
    </source>
</evidence>
<comment type="caution">
    <text evidence="2">The sequence shown here is derived from an EMBL/GenBank/DDBJ whole genome shotgun (WGS) entry which is preliminary data.</text>
</comment>
<dbReference type="Pfam" id="PF01872">
    <property type="entry name" value="RibD_C"/>
    <property type="match status" value="1"/>
</dbReference>
<dbReference type="RefSeq" id="WP_215794238.1">
    <property type="nucleotide sequence ID" value="NZ_JAHKKG010000015.1"/>
</dbReference>
<feature type="domain" description="Bacterial bifunctional deaminase-reductase C-terminal" evidence="1">
    <location>
        <begin position="8"/>
        <end position="186"/>
    </location>
</feature>
<accession>A0ABS5Z1F1</accession>
<proteinExistence type="predicted"/>
<name>A0ABS5Z1F1_9ACTN</name>
<organism evidence="2 3">
    <name type="scientific">Paractinoplanes bogorensis</name>
    <dbReference type="NCBI Taxonomy" id="1610840"/>
    <lineage>
        <taxon>Bacteria</taxon>
        <taxon>Bacillati</taxon>
        <taxon>Actinomycetota</taxon>
        <taxon>Actinomycetes</taxon>
        <taxon>Micromonosporales</taxon>
        <taxon>Micromonosporaceae</taxon>
        <taxon>Paractinoplanes</taxon>
    </lineage>
</organism>
<reference evidence="2 3" key="1">
    <citation type="submission" date="2021-06" db="EMBL/GenBank/DDBJ databases">
        <title>Actinoplanes lichenicola sp. nov., and Actinoplanes ovalisporus sp. nov., isolated from lichen in Thailand.</title>
        <authorList>
            <person name="Saeng-In P."/>
            <person name="Kanchanasin P."/>
            <person name="Yuki M."/>
            <person name="Kudo T."/>
            <person name="Ohkuma M."/>
            <person name="Phongsopitanun W."/>
            <person name="Tanasupawat S."/>
        </authorList>
    </citation>
    <scope>NUCLEOTIDE SEQUENCE [LARGE SCALE GENOMIC DNA]</scope>
    <source>
        <strain evidence="2 3">NBRC 110975</strain>
    </source>
</reference>
<dbReference type="Gene3D" id="3.40.430.10">
    <property type="entry name" value="Dihydrofolate Reductase, subunit A"/>
    <property type="match status" value="1"/>
</dbReference>
<evidence type="ECO:0000259" key="1">
    <source>
        <dbReference type="Pfam" id="PF01872"/>
    </source>
</evidence>
<dbReference type="PANTHER" id="PTHR38011:SF12">
    <property type="entry name" value="BIFUNCTIONAL DEAMINASE-REDUCTASE DOMAIN PROTEIN"/>
    <property type="match status" value="1"/>
</dbReference>
<dbReference type="PANTHER" id="PTHR38011">
    <property type="entry name" value="DIHYDROFOLATE REDUCTASE FAMILY PROTEIN (AFU_ORTHOLOGUE AFUA_8G06820)"/>
    <property type="match status" value="1"/>
</dbReference>
<protein>
    <submittedName>
        <fullName evidence="2">Dihydrofolate reductase family protein</fullName>
    </submittedName>
</protein>
<dbReference type="SUPFAM" id="SSF53597">
    <property type="entry name" value="Dihydrofolate reductase-like"/>
    <property type="match status" value="1"/>
</dbReference>
<keyword evidence="3" id="KW-1185">Reference proteome</keyword>
<dbReference type="Proteomes" id="UP001519654">
    <property type="component" value="Unassembled WGS sequence"/>
</dbReference>
<dbReference type="InterPro" id="IPR050765">
    <property type="entry name" value="Riboflavin_Biosynth_HTPR"/>
</dbReference>
<gene>
    <name evidence="2" type="ORF">KOI35_39025</name>
</gene>
<dbReference type="InterPro" id="IPR024072">
    <property type="entry name" value="DHFR-like_dom_sf"/>
</dbReference>
<dbReference type="EMBL" id="JAHKKG010000015">
    <property type="protein sequence ID" value="MBU2669520.1"/>
    <property type="molecule type" value="Genomic_DNA"/>
</dbReference>